<dbReference type="Gene3D" id="2.30.320.10">
    <property type="entry name" value="YwqG-like"/>
    <property type="match status" value="1"/>
</dbReference>
<gene>
    <name evidence="2" type="ORF">AWB98_18825</name>
    <name evidence="1" type="ORF">BN970_02856</name>
</gene>
<evidence type="ECO:0008006" key="5">
    <source>
        <dbReference type="Google" id="ProtNLM"/>
    </source>
</evidence>
<dbReference type="EMBL" id="CTEF01000002">
    <property type="protein sequence ID" value="CQD14196.1"/>
    <property type="molecule type" value="Genomic_DNA"/>
</dbReference>
<evidence type="ECO:0000313" key="3">
    <source>
        <dbReference type="Proteomes" id="UP000182227"/>
    </source>
</evidence>
<organism evidence="1 3">
    <name type="scientific">Mycolicibacterium conceptionense</name>
    <dbReference type="NCBI Taxonomy" id="451644"/>
    <lineage>
        <taxon>Bacteria</taxon>
        <taxon>Bacillati</taxon>
        <taxon>Actinomycetota</taxon>
        <taxon>Actinomycetes</taxon>
        <taxon>Mycobacteriales</taxon>
        <taxon>Mycobacteriaceae</taxon>
        <taxon>Mycolicibacterium</taxon>
    </lineage>
</organism>
<dbReference type="Pfam" id="PF09234">
    <property type="entry name" value="DUF1963"/>
    <property type="match status" value="1"/>
</dbReference>
<dbReference type="GeneID" id="44297526"/>
<protein>
    <recommendedName>
        <fullName evidence="5">DUF1963 domain-containing protein</fullName>
    </recommendedName>
</protein>
<dbReference type="AlphaFoldDB" id="A0A0U1DE05"/>
<reference evidence="2 4" key="2">
    <citation type="submission" date="2016-01" db="EMBL/GenBank/DDBJ databases">
        <title>The new phylogeny of the genus Mycobacterium.</title>
        <authorList>
            <person name="Tarcisio F."/>
            <person name="Conor M."/>
            <person name="Antonella G."/>
            <person name="Elisabetta G."/>
            <person name="Giulia F.S."/>
            <person name="Sara T."/>
            <person name="Anna F."/>
            <person name="Clotilde B."/>
            <person name="Roberto B."/>
            <person name="Veronica D.S."/>
            <person name="Fabio R."/>
            <person name="Monica P."/>
            <person name="Olivier J."/>
            <person name="Enrico T."/>
            <person name="Nicola S."/>
        </authorList>
    </citation>
    <scope>NUCLEOTIDE SEQUENCE [LARGE SCALE GENOMIC DNA]</scope>
    <source>
        <strain evidence="2 4">CCUG 50187</strain>
    </source>
</reference>
<dbReference type="Proteomes" id="UP000193811">
    <property type="component" value="Unassembled WGS sequence"/>
</dbReference>
<proteinExistence type="predicted"/>
<accession>A0A0U1DE05</accession>
<dbReference type="InterPro" id="IPR015315">
    <property type="entry name" value="DUF1963"/>
</dbReference>
<evidence type="ECO:0000313" key="2">
    <source>
        <dbReference type="EMBL" id="ORV25657.1"/>
    </source>
</evidence>
<dbReference type="SUPFAM" id="SSF103032">
    <property type="entry name" value="Hypothetical protein YwqG"/>
    <property type="match status" value="1"/>
</dbReference>
<dbReference type="RefSeq" id="WP_165763115.1">
    <property type="nucleotide sequence ID" value="NZ_JACKVA010000016.1"/>
</dbReference>
<dbReference type="EMBL" id="LQOP01000018">
    <property type="protein sequence ID" value="ORV25657.1"/>
    <property type="molecule type" value="Genomic_DNA"/>
</dbReference>
<dbReference type="Proteomes" id="UP000182227">
    <property type="component" value="Unassembled WGS sequence"/>
</dbReference>
<sequence length="301" mass="32697">MESIETVRRRVAAAGHEHLGDELGAQWASMLIEGTRLRASGPPARVASLPGAASTQAVGHLGGPAPLPRDTEWPTWSGYGPLTHIATLDCRKLVPYMPESLNAAGFPPDGLLSFFFFDGQVDDGSELVGALFGTDDGARVIHTPADVPVVLTEPPSPITAYRDVELLAEPILTWPTWEHPDLHYEDLPAQGWSGVFETLDAVRQANPGPLHQLGGHPDPVQGPVEVEIAYGQLSAGGRNQLNWSDPAITVESRRWQLLAQFDTDDNAGFMWGDCGILYFMIRPEDLAARAFDRVSVTWQCC</sequence>
<dbReference type="InterPro" id="IPR035948">
    <property type="entry name" value="YwqG-like_sf"/>
</dbReference>
<dbReference type="PANTHER" id="PTHR36436:SF6">
    <property type="entry name" value="SLL5081 PROTEIN"/>
    <property type="match status" value="1"/>
</dbReference>
<name>A0A0U1DE05_9MYCO</name>
<evidence type="ECO:0000313" key="1">
    <source>
        <dbReference type="EMBL" id="CQD14196.1"/>
    </source>
</evidence>
<reference evidence="1 3" key="1">
    <citation type="submission" date="2015-03" db="EMBL/GenBank/DDBJ databases">
        <authorList>
            <person name="Murphy D."/>
        </authorList>
    </citation>
    <scope>NUCLEOTIDE SEQUENCE [LARGE SCALE GENOMIC DNA]</scope>
    <source>
        <strain evidence="1 3">D16</strain>
    </source>
</reference>
<keyword evidence="4" id="KW-1185">Reference proteome</keyword>
<evidence type="ECO:0000313" key="4">
    <source>
        <dbReference type="Proteomes" id="UP000193811"/>
    </source>
</evidence>
<dbReference type="PANTHER" id="PTHR36436">
    <property type="entry name" value="SLL5081 PROTEIN"/>
    <property type="match status" value="1"/>
</dbReference>